<evidence type="ECO:0000256" key="1">
    <source>
        <dbReference type="SAM" id="MobiDB-lite"/>
    </source>
</evidence>
<feature type="compositionally biased region" description="Basic and acidic residues" evidence="1">
    <location>
        <begin position="72"/>
        <end position="86"/>
    </location>
</feature>
<dbReference type="OrthoDB" id="2554322at2759"/>
<feature type="region of interest" description="Disordered" evidence="1">
    <location>
        <begin position="1"/>
        <end position="108"/>
    </location>
</feature>
<dbReference type="Proteomes" id="UP000772434">
    <property type="component" value="Unassembled WGS sequence"/>
</dbReference>
<accession>A0A9P5Q713</accession>
<organism evidence="2 3">
    <name type="scientific">Rhodocollybia butyracea</name>
    <dbReference type="NCBI Taxonomy" id="206335"/>
    <lineage>
        <taxon>Eukaryota</taxon>
        <taxon>Fungi</taxon>
        <taxon>Dikarya</taxon>
        <taxon>Basidiomycota</taxon>
        <taxon>Agaricomycotina</taxon>
        <taxon>Agaricomycetes</taxon>
        <taxon>Agaricomycetidae</taxon>
        <taxon>Agaricales</taxon>
        <taxon>Marasmiineae</taxon>
        <taxon>Omphalotaceae</taxon>
        <taxon>Rhodocollybia</taxon>
    </lineage>
</organism>
<keyword evidence="3" id="KW-1185">Reference proteome</keyword>
<comment type="caution">
    <text evidence="2">The sequence shown here is derived from an EMBL/GenBank/DDBJ whole genome shotgun (WGS) entry which is preliminary data.</text>
</comment>
<evidence type="ECO:0000313" key="2">
    <source>
        <dbReference type="EMBL" id="KAF9076316.1"/>
    </source>
</evidence>
<feature type="compositionally biased region" description="Low complexity" evidence="1">
    <location>
        <begin position="1"/>
        <end position="55"/>
    </location>
</feature>
<reference evidence="2" key="1">
    <citation type="submission" date="2020-11" db="EMBL/GenBank/DDBJ databases">
        <authorList>
            <consortium name="DOE Joint Genome Institute"/>
            <person name="Ahrendt S."/>
            <person name="Riley R."/>
            <person name="Andreopoulos W."/>
            <person name="Labutti K."/>
            <person name="Pangilinan J."/>
            <person name="Ruiz-Duenas F.J."/>
            <person name="Barrasa J.M."/>
            <person name="Sanchez-Garcia M."/>
            <person name="Camarero S."/>
            <person name="Miyauchi S."/>
            <person name="Serrano A."/>
            <person name="Linde D."/>
            <person name="Babiker R."/>
            <person name="Drula E."/>
            <person name="Ayuso-Fernandez I."/>
            <person name="Pacheco R."/>
            <person name="Padilla G."/>
            <person name="Ferreira P."/>
            <person name="Barriuso J."/>
            <person name="Kellner H."/>
            <person name="Castanera R."/>
            <person name="Alfaro M."/>
            <person name="Ramirez L."/>
            <person name="Pisabarro A.G."/>
            <person name="Kuo A."/>
            <person name="Tritt A."/>
            <person name="Lipzen A."/>
            <person name="He G."/>
            <person name="Yan M."/>
            <person name="Ng V."/>
            <person name="Cullen D."/>
            <person name="Martin F."/>
            <person name="Rosso M.-N."/>
            <person name="Henrissat B."/>
            <person name="Hibbett D."/>
            <person name="Martinez A.T."/>
            <person name="Grigoriev I.V."/>
        </authorList>
    </citation>
    <scope>NUCLEOTIDE SEQUENCE</scope>
    <source>
        <strain evidence="2">AH 40177</strain>
    </source>
</reference>
<proteinExistence type="predicted"/>
<dbReference type="EMBL" id="JADNRY010000007">
    <property type="protein sequence ID" value="KAF9076316.1"/>
    <property type="molecule type" value="Genomic_DNA"/>
</dbReference>
<feature type="compositionally biased region" description="Polar residues" evidence="1">
    <location>
        <begin position="87"/>
        <end position="105"/>
    </location>
</feature>
<protein>
    <submittedName>
        <fullName evidence="2">Uncharacterized protein</fullName>
    </submittedName>
</protein>
<name>A0A9P5Q713_9AGAR</name>
<dbReference type="AlphaFoldDB" id="A0A9P5Q713"/>
<sequence length="171" mass="18017">MKQDAQLPPLAPPQRRSPSVGTSGNGSGRNSRAASASASQTSLSLAASPPSIGVPGVPPRATRLSNVEEAENTDHEDRVDRGDPRASRTSLASTSGLKRTGSSPVQFKLGANTETGSVRSMPPQLLQQQLQQGSNINYGPGGGGYGGYTKLAMTLRTSNLFWRTRRRCIRG</sequence>
<evidence type="ECO:0000313" key="3">
    <source>
        <dbReference type="Proteomes" id="UP000772434"/>
    </source>
</evidence>
<gene>
    <name evidence="2" type="ORF">BDP27DRAFT_1358302</name>
</gene>